<dbReference type="PROSITE" id="PS50231">
    <property type="entry name" value="RICIN_B_LECTIN"/>
    <property type="match status" value="1"/>
</dbReference>
<keyword evidence="1" id="KW-0732">Signal</keyword>
<organism evidence="2 3">
    <name type="scientific">Trichosporon asahii var. asahii (strain CBS 8904)</name>
    <name type="common">Yeast</name>
    <dbReference type="NCBI Taxonomy" id="1220162"/>
    <lineage>
        <taxon>Eukaryota</taxon>
        <taxon>Fungi</taxon>
        <taxon>Dikarya</taxon>
        <taxon>Basidiomycota</taxon>
        <taxon>Agaricomycotina</taxon>
        <taxon>Tremellomycetes</taxon>
        <taxon>Trichosporonales</taxon>
        <taxon>Trichosporonaceae</taxon>
        <taxon>Trichosporon</taxon>
    </lineage>
</organism>
<feature type="chain" id="PRO_5012700534" evidence="1">
    <location>
        <begin position="16"/>
        <end position="214"/>
    </location>
</feature>
<dbReference type="InterPro" id="IPR035992">
    <property type="entry name" value="Ricin_B-like_lectins"/>
</dbReference>
<dbReference type="Proteomes" id="UP000006757">
    <property type="component" value="Unassembled WGS sequence"/>
</dbReference>
<gene>
    <name evidence="2" type="ORF">A1Q2_06539</name>
</gene>
<feature type="signal peptide" evidence="1">
    <location>
        <begin position="1"/>
        <end position="15"/>
    </location>
</feature>
<name>K1VE72_TRIAC</name>
<proteinExistence type="predicted"/>
<protein>
    <submittedName>
        <fullName evidence="2">Uncharacterized protein</fullName>
    </submittedName>
</protein>
<dbReference type="EMBL" id="AMBO01000375">
    <property type="protein sequence ID" value="EKC99135.1"/>
    <property type="molecule type" value="Genomic_DNA"/>
</dbReference>
<reference evidence="2 3" key="1">
    <citation type="journal article" date="2012" name="Eukaryot. Cell">
        <title>Genome sequence of the Trichosporon asahii environmental strain CBS 8904.</title>
        <authorList>
            <person name="Yang R.Y."/>
            <person name="Li H.T."/>
            <person name="Zhu H."/>
            <person name="Zhou G.P."/>
            <person name="Wang M."/>
            <person name="Wang L."/>
        </authorList>
    </citation>
    <scope>NUCLEOTIDE SEQUENCE [LARGE SCALE GENOMIC DNA]</scope>
    <source>
        <strain evidence="2 3">CBS 8904</strain>
    </source>
</reference>
<dbReference type="SUPFAM" id="SSF50370">
    <property type="entry name" value="Ricin B-like lectins"/>
    <property type="match status" value="1"/>
</dbReference>
<keyword evidence="3" id="KW-1185">Reference proteome</keyword>
<dbReference type="HOGENOM" id="CLU_1289759_0_0_1"/>
<dbReference type="Gene3D" id="2.80.10.50">
    <property type="match status" value="1"/>
</dbReference>
<dbReference type="CDD" id="cd00161">
    <property type="entry name" value="beta-trefoil_Ricin-like"/>
    <property type="match status" value="1"/>
</dbReference>
<evidence type="ECO:0000313" key="2">
    <source>
        <dbReference type="EMBL" id="EKC99135.1"/>
    </source>
</evidence>
<accession>K1VE72</accession>
<dbReference type="AlphaFoldDB" id="K1VE72"/>
<dbReference type="InParanoid" id="K1VE72"/>
<evidence type="ECO:0000313" key="3">
    <source>
        <dbReference type="Proteomes" id="UP000006757"/>
    </source>
</evidence>
<evidence type="ECO:0000256" key="1">
    <source>
        <dbReference type="SAM" id="SignalP"/>
    </source>
</evidence>
<sequence>MLLPVLLSALTAVSAAVCPRGFLVHPASDPSYCLSVPGAENVRADSEYTLGILVISNGVGCARMRAGRTRSCSKTSPLQTLRYPTTTRGPRPTTVSASRADTVGSNACCTDAPVIGNDPYPPRGTAGSPLKFDVCYLAQVDQGQSWYLRGNQIKGNPIIDPSTGEQKGERRCAGLTDPSEQCLDIRNGDLYKGIVQMWYCVDGNTNQQWVVEPL</sequence>
<comment type="caution">
    <text evidence="2">The sequence shown here is derived from an EMBL/GenBank/DDBJ whole genome shotgun (WGS) entry which is preliminary data.</text>
</comment>